<comment type="caution">
    <text evidence="4">The sequence shown here is derived from an EMBL/GenBank/DDBJ whole genome shotgun (WGS) entry which is preliminary data.</text>
</comment>
<evidence type="ECO:0000313" key="4">
    <source>
        <dbReference type="EMBL" id="RGB85659.1"/>
    </source>
</evidence>
<dbReference type="InterPro" id="IPR006680">
    <property type="entry name" value="Amidohydro-rel"/>
</dbReference>
<organism evidence="4 5">
    <name type="scientific">Faecalibacterium prausnitzii</name>
    <dbReference type="NCBI Taxonomy" id="853"/>
    <lineage>
        <taxon>Bacteria</taxon>
        <taxon>Bacillati</taxon>
        <taxon>Bacillota</taxon>
        <taxon>Clostridia</taxon>
        <taxon>Eubacteriales</taxon>
        <taxon>Oscillospiraceae</taxon>
        <taxon>Faecalibacterium</taxon>
    </lineage>
</organism>
<dbReference type="InterPro" id="IPR050287">
    <property type="entry name" value="MTA/SAH_deaminase"/>
</dbReference>
<dbReference type="Gene3D" id="3.20.20.140">
    <property type="entry name" value="Metal-dependent hydrolases"/>
    <property type="match status" value="1"/>
</dbReference>
<accession>A0A3E2TWT7</accession>
<sequence length="477" mass="52483">MTADYLFIHAILITMRGNGVGILEDGAVAVTGNRISAVGATKEVLQDWSAHRVIDASGKVVMPGLIDAHIHTGDGLVRGVSQDLNNWMQHGLWPFEQELRKDVDAVCKGSLMNIVEALKAGTTTFCDFDTPMTQIVQNHVKVGTRARVAELISELPEENKTAVGELYTFDPAQGNRKFLRNLDLIQKWNDRENGRITCMLGPQGPDMCSKELLLEIQEAAFRLDTGIHMHVSQGDREINQMMKRYGKRSIPFLDEIGYLNHRLMAVHLTEATKEETQLLASKGAGMILCSGSIAIIDGIIPPAAEFLEVSDRLALGSDQAPGNNCNNMFNEMKFTAILNKCKFKDPSVFPAGKVLRMATIEAAKAIGLGNEIGSIDVGKKADLLMIDMTQPCLSPIILHPVRNVVPNLVYSAKGSEVELVMVDGNILIENFQVLTVDEKQVVRDAQAAVERVCKAAELPFSKIPESRLHRMMQNDEL</sequence>
<evidence type="ECO:0000313" key="5">
    <source>
        <dbReference type="Proteomes" id="UP000260991"/>
    </source>
</evidence>
<reference evidence="3" key="2">
    <citation type="submission" date="2021-02" db="EMBL/GenBank/DDBJ databases">
        <title>Infant gut strain persistence is associated with maternal origin, phylogeny, and functional potential including surface adhesion and iron acquisition.</title>
        <authorList>
            <person name="Lou Y.C."/>
        </authorList>
    </citation>
    <scope>NUCLEOTIDE SEQUENCE</scope>
    <source>
        <strain evidence="3">L2_039_000G1_dasL2_039_000G1_maxbin2.maxbin.077</strain>
    </source>
</reference>
<evidence type="ECO:0000259" key="2">
    <source>
        <dbReference type="Pfam" id="PF01979"/>
    </source>
</evidence>
<dbReference type="InterPro" id="IPR032466">
    <property type="entry name" value="Metal_Hydrolase"/>
</dbReference>
<dbReference type="AlphaFoldDB" id="A0A3E2TWT7"/>
<dbReference type="GO" id="GO:0016810">
    <property type="term" value="F:hydrolase activity, acting on carbon-nitrogen (but not peptide) bonds"/>
    <property type="evidence" value="ECO:0007669"/>
    <property type="project" value="InterPro"/>
</dbReference>
<dbReference type="InterPro" id="IPR011059">
    <property type="entry name" value="Metal-dep_hydrolase_composite"/>
</dbReference>
<keyword evidence="1 4" id="KW-0378">Hydrolase</keyword>
<reference evidence="4 5" key="1">
    <citation type="submission" date="2018-08" db="EMBL/GenBank/DDBJ databases">
        <title>A genome reference for cultivated species of the human gut microbiota.</title>
        <authorList>
            <person name="Zou Y."/>
            <person name="Xue W."/>
            <person name="Luo G."/>
        </authorList>
    </citation>
    <scope>NUCLEOTIDE SEQUENCE [LARGE SCALE GENOMIC DNA]</scope>
    <source>
        <strain evidence="4 5">AF32-8AC</strain>
    </source>
</reference>
<feature type="domain" description="Amidohydrolase-related" evidence="2">
    <location>
        <begin position="60"/>
        <end position="426"/>
    </location>
</feature>
<dbReference type="EMBL" id="JAGZYH010000022">
    <property type="protein sequence ID" value="MBS6621882.1"/>
    <property type="molecule type" value="Genomic_DNA"/>
</dbReference>
<dbReference type="SUPFAM" id="SSF51338">
    <property type="entry name" value="Composite domain of metallo-dependent hydrolases"/>
    <property type="match status" value="1"/>
</dbReference>
<dbReference type="Proteomes" id="UP000260991">
    <property type="component" value="Unassembled WGS sequence"/>
</dbReference>
<dbReference type="SUPFAM" id="SSF51556">
    <property type="entry name" value="Metallo-dependent hydrolases"/>
    <property type="match status" value="1"/>
</dbReference>
<proteinExistence type="predicted"/>
<name>A0A3E2TWT7_9FIRM</name>
<dbReference type="RefSeq" id="WP_158388908.1">
    <property type="nucleotide sequence ID" value="NZ_CABHNO010000023.1"/>
</dbReference>
<dbReference type="Proteomes" id="UP000811365">
    <property type="component" value="Unassembled WGS sequence"/>
</dbReference>
<dbReference type="PANTHER" id="PTHR43794">
    <property type="entry name" value="AMINOHYDROLASE SSNA-RELATED"/>
    <property type="match status" value="1"/>
</dbReference>
<evidence type="ECO:0000256" key="1">
    <source>
        <dbReference type="ARBA" id="ARBA00022801"/>
    </source>
</evidence>
<gene>
    <name evidence="4" type="ORF">DWZ46_13935</name>
    <name evidence="3" type="ORF">KH315_06955</name>
</gene>
<dbReference type="Pfam" id="PF01979">
    <property type="entry name" value="Amidohydro_1"/>
    <property type="match status" value="1"/>
</dbReference>
<protein>
    <submittedName>
        <fullName evidence="3 4">Amidohydrolase</fullName>
    </submittedName>
</protein>
<dbReference type="Gene3D" id="2.30.40.10">
    <property type="entry name" value="Urease, subunit C, domain 1"/>
    <property type="match status" value="1"/>
</dbReference>
<evidence type="ECO:0000313" key="3">
    <source>
        <dbReference type="EMBL" id="MBS6621882.1"/>
    </source>
</evidence>
<dbReference type="PANTHER" id="PTHR43794:SF11">
    <property type="entry name" value="AMIDOHYDROLASE-RELATED DOMAIN-CONTAINING PROTEIN"/>
    <property type="match status" value="1"/>
</dbReference>
<dbReference type="EMBL" id="QVER01000027">
    <property type="protein sequence ID" value="RGB85659.1"/>
    <property type="molecule type" value="Genomic_DNA"/>
</dbReference>